<comment type="caution">
    <text evidence="1">The sequence shown here is derived from an EMBL/GenBank/DDBJ whole genome shotgun (WGS) entry which is preliminary data.</text>
</comment>
<sequence length="77" mass="8792">MNAKPKFTWKDAIYLAVLAVSLGVTIAKFSERVTLLEATVERHEEERKLYNIAVIATTVENIQEDVTEIKQLVKDMQ</sequence>
<protein>
    <submittedName>
        <fullName evidence="1">Uncharacterized protein</fullName>
    </submittedName>
</protein>
<reference evidence="1" key="1">
    <citation type="journal article" date="2015" name="Nature">
        <title>Complex archaea that bridge the gap between prokaryotes and eukaryotes.</title>
        <authorList>
            <person name="Spang A."/>
            <person name="Saw J.H."/>
            <person name="Jorgensen S.L."/>
            <person name="Zaremba-Niedzwiedzka K."/>
            <person name="Martijn J."/>
            <person name="Lind A.E."/>
            <person name="van Eijk R."/>
            <person name="Schleper C."/>
            <person name="Guy L."/>
            <person name="Ettema T.J."/>
        </authorList>
    </citation>
    <scope>NUCLEOTIDE SEQUENCE</scope>
</reference>
<gene>
    <name evidence="1" type="ORF">LCGC14_1984650</name>
</gene>
<accession>A0A0F9F836</accession>
<proteinExistence type="predicted"/>
<organism evidence="1">
    <name type="scientific">marine sediment metagenome</name>
    <dbReference type="NCBI Taxonomy" id="412755"/>
    <lineage>
        <taxon>unclassified sequences</taxon>
        <taxon>metagenomes</taxon>
        <taxon>ecological metagenomes</taxon>
    </lineage>
</organism>
<name>A0A0F9F836_9ZZZZ</name>
<dbReference type="AlphaFoldDB" id="A0A0F9F836"/>
<dbReference type="EMBL" id="LAZR01022274">
    <property type="protein sequence ID" value="KKL82448.1"/>
    <property type="molecule type" value="Genomic_DNA"/>
</dbReference>
<evidence type="ECO:0000313" key="1">
    <source>
        <dbReference type="EMBL" id="KKL82448.1"/>
    </source>
</evidence>